<keyword evidence="2" id="KW-1185">Reference proteome</keyword>
<organism evidence="1 2">
    <name type="scientific">Autumnicola musiva</name>
    <dbReference type="NCBI Taxonomy" id="3075589"/>
    <lineage>
        <taxon>Bacteria</taxon>
        <taxon>Pseudomonadati</taxon>
        <taxon>Bacteroidota</taxon>
        <taxon>Flavobacteriia</taxon>
        <taxon>Flavobacteriales</taxon>
        <taxon>Flavobacteriaceae</taxon>
        <taxon>Autumnicola</taxon>
    </lineage>
</organism>
<proteinExistence type="predicted"/>
<evidence type="ECO:0000313" key="2">
    <source>
        <dbReference type="Proteomes" id="UP001262582"/>
    </source>
</evidence>
<dbReference type="Proteomes" id="UP001262582">
    <property type="component" value="Unassembled WGS sequence"/>
</dbReference>
<accession>A0ABU3D7E6</accession>
<gene>
    <name evidence="1" type="ORF">RM539_12815</name>
</gene>
<dbReference type="RefSeq" id="WP_311503805.1">
    <property type="nucleotide sequence ID" value="NZ_JAVRHK010000009.1"/>
</dbReference>
<dbReference type="SUPFAM" id="SSF52266">
    <property type="entry name" value="SGNH hydrolase"/>
    <property type="match status" value="1"/>
</dbReference>
<name>A0ABU3D7E6_9FLAO</name>
<dbReference type="InterPro" id="IPR036514">
    <property type="entry name" value="SGNH_hydro_sf"/>
</dbReference>
<sequence>MALKYNRILIVAASMATPRAEVKYINTWIYKLVNNYPDLHIIDKSKRGLSSRALIRESLLEDYDPNLVIMQLGLSDCAPRYLQENALSTKIINNLPGSLKKTAYYFVKKYKSRRMKNANVNLEAFKKNFENYIIRAEKKSIDIICLLISPVGESFKIKNPEIQKAIEAYNNVLVSLDGKYSHFTTVECFTEKTISEYLLADGHHVNESAHNIFLNKIAPFLS</sequence>
<evidence type="ECO:0000313" key="1">
    <source>
        <dbReference type="EMBL" id="MDT0677461.1"/>
    </source>
</evidence>
<dbReference type="EMBL" id="JAVRHK010000009">
    <property type="protein sequence ID" value="MDT0677461.1"/>
    <property type="molecule type" value="Genomic_DNA"/>
</dbReference>
<dbReference type="Gene3D" id="3.40.50.1110">
    <property type="entry name" value="SGNH hydrolase"/>
    <property type="match status" value="1"/>
</dbReference>
<protein>
    <recommendedName>
        <fullName evidence="3">SGNH/GDSL hydrolase family protein</fullName>
    </recommendedName>
</protein>
<reference evidence="1 2" key="1">
    <citation type="submission" date="2023-09" db="EMBL/GenBank/DDBJ databases">
        <authorList>
            <person name="Rey-Velasco X."/>
        </authorList>
    </citation>
    <scope>NUCLEOTIDE SEQUENCE [LARGE SCALE GENOMIC DNA]</scope>
    <source>
        <strain evidence="1 2">F117</strain>
    </source>
</reference>
<comment type="caution">
    <text evidence="1">The sequence shown here is derived from an EMBL/GenBank/DDBJ whole genome shotgun (WGS) entry which is preliminary data.</text>
</comment>
<evidence type="ECO:0008006" key="3">
    <source>
        <dbReference type="Google" id="ProtNLM"/>
    </source>
</evidence>